<dbReference type="InterPro" id="IPR028081">
    <property type="entry name" value="Leu-bd"/>
</dbReference>
<dbReference type="SUPFAM" id="SSF53822">
    <property type="entry name" value="Periplasmic binding protein-like I"/>
    <property type="match status" value="1"/>
</dbReference>
<dbReference type="Pfam" id="PF13458">
    <property type="entry name" value="Peripla_BP_6"/>
    <property type="match status" value="1"/>
</dbReference>
<dbReference type="EMBL" id="VSSQ01006331">
    <property type="protein sequence ID" value="MPM32337.1"/>
    <property type="molecule type" value="Genomic_DNA"/>
</dbReference>
<dbReference type="PANTHER" id="PTHR30483:SF6">
    <property type="entry name" value="PERIPLASMIC BINDING PROTEIN OF ABC TRANSPORTER FOR NATURAL AMINO ACIDS"/>
    <property type="match status" value="1"/>
</dbReference>
<accession>A0A644YVG2</accession>
<proteinExistence type="predicted"/>
<dbReference type="Gene3D" id="3.40.50.2300">
    <property type="match status" value="2"/>
</dbReference>
<dbReference type="AlphaFoldDB" id="A0A644YVG2"/>
<name>A0A644YVG2_9ZZZZ</name>
<feature type="domain" description="Leucine-binding protein" evidence="2">
    <location>
        <begin position="3"/>
        <end position="192"/>
    </location>
</feature>
<evidence type="ECO:0000313" key="3">
    <source>
        <dbReference type="EMBL" id="MPM32337.1"/>
    </source>
</evidence>
<organism evidence="3">
    <name type="scientific">bioreactor metagenome</name>
    <dbReference type="NCBI Taxonomy" id="1076179"/>
    <lineage>
        <taxon>unclassified sequences</taxon>
        <taxon>metagenomes</taxon>
        <taxon>ecological metagenomes</taxon>
    </lineage>
</organism>
<dbReference type="PANTHER" id="PTHR30483">
    <property type="entry name" value="LEUCINE-SPECIFIC-BINDING PROTEIN"/>
    <property type="match status" value="1"/>
</dbReference>
<dbReference type="InterPro" id="IPR028082">
    <property type="entry name" value="Peripla_BP_I"/>
</dbReference>
<sequence length="198" mass="20964">MFEKTASEIGLNIATKQAFTDQSNTDFSVQLQAIKSSGADLLFLPIYAQEAAYVLTQAQKVGLSVTFFGCDGLDGIIKKIGADNVSATDGVLLLTPFAADSTDPVAAAFSKAYQEKYKEVPDQFAADGYDAIYTIKAAMEKAGITDIDMDGFNEALIAAMPQIEVKGATGTMTWAADGEPTKTANAVKIENGAYVAFK</sequence>
<dbReference type="InterPro" id="IPR051010">
    <property type="entry name" value="BCAA_transport"/>
</dbReference>
<comment type="caution">
    <text evidence="3">The sequence shown here is derived from an EMBL/GenBank/DDBJ whole genome shotgun (WGS) entry which is preliminary data.</text>
</comment>
<gene>
    <name evidence="3" type="ORF">SDC9_78899</name>
</gene>
<protein>
    <recommendedName>
        <fullName evidence="2">Leucine-binding protein domain-containing protein</fullName>
    </recommendedName>
</protein>
<keyword evidence="1" id="KW-0732">Signal</keyword>
<reference evidence="3" key="1">
    <citation type="submission" date="2019-08" db="EMBL/GenBank/DDBJ databases">
        <authorList>
            <person name="Kucharzyk K."/>
            <person name="Murdoch R.W."/>
            <person name="Higgins S."/>
            <person name="Loffler F."/>
        </authorList>
    </citation>
    <scope>NUCLEOTIDE SEQUENCE</scope>
</reference>
<evidence type="ECO:0000256" key="1">
    <source>
        <dbReference type="ARBA" id="ARBA00022729"/>
    </source>
</evidence>
<evidence type="ECO:0000259" key="2">
    <source>
        <dbReference type="Pfam" id="PF13458"/>
    </source>
</evidence>